<keyword evidence="1" id="KW-0472">Membrane</keyword>
<sequence>MRRTALLAIAFLIVITASVSLYLTHRNEDYAAQFGAAGSPDRVSIQVWLNRLDTGTERLHAEIVVVEPTGKLANDDGTPRSSLEVTTSALRNPKFTIGAGSIAPDTPVDFAVNGTVTDYPFDHYSSKIYFSAKADGRPVPVSVLVSSADPFFRNIPQAIAAPGQPEHLVMIGLESSRSRPTLVFAIFVMLLMLGLSIAVVTASNYVLRYQKALIFPACSMMAAILFALIPLRGALPGDPPIGSIIDFTSFFIAETVVAVALIASVVLGFRMEVRRSEVEADPDGIEPESPPPAS</sequence>
<protein>
    <recommendedName>
        <fullName evidence="4">DUF4436 domain-containing protein</fullName>
    </recommendedName>
</protein>
<reference evidence="2 3" key="1">
    <citation type="submission" date="2012-12" db="EMBL/GenBank/DDBJ databases">
        <title>Whole genome shotgun sequence of Gordonia hirsuta NBRC 16056.</title>
        <authorList>
            <person name="Isaki-Nakamura S."/>
            <person name="Hosoyama A."/>
            <person name="Tsuchikane K."/>
            <person name="Katsumata H."/>
            <person name="Baba S."/>
            <person name="Yamazaki S."/>
            <person name="Fujita N."/>
        </authorList>
    </citation>
    <scope>NUCLEOTIDE SEQUENCE [LARGE SCALE GENOMIC DNA]</scope>
    <source>
        <strain evidence="2 3">NBRC 16056</strain>
    </source>
</reference>
<dbReference type="EMBL" id="BANT01000029">
    <property type="protein sequence ID" value="GAC58071.1"/>
    <property type="molecule type" value="Genomic_DNA"/>
</dbReference>
<keyword evidence="1" id="KW-1133">Transmembrane helix</keyword>
<accession>L7LBG5</accession>
<dbReference type="STRING" id="1121927.GOHSU_29_00540"/>
<dbReference type="RefSeq" id="WP_005941455.1">
    <property type="nucleotide sequence ID" value="NZ_ATVK01000015.1"/>
</dbReference>
<keyword evidence="1" id="KW-0812">Transmembrane</keyword>
<dbReference type="InterPro" id="IPR027948">
    <property type="entry name" value="DUF4436"/>
</dbReference>
<evidence type="ECO:0008006" key="4">
    <source>
        <dbReference type="Google" id="ProtNLM"/>
    </source>
</evidence>
<evidence type="ECO:0000256" key="1">
    <source>
        <dbReference type="SAM" id="Phobius"/>
    </source>
</evidence>
<feature type="transmembrane region" description="Helical" evidence="1">
    <location>
        <begin position="182"/>
        <end position="206"/>
    </location>
</feature>
<feature type="transmembrane region" description="Helical" evidence="1">
    <location>
        <begin position="213"/>
        <end position="235"/>
    </location>
</feature>
<evidence type="ECO:0000313" key="2">
    <source>
        <dbReference type="EMBL" id="GAC58071.1"/>
    </source>
</evidence>
<proteinExistence type="predicted"/>
<feature type="transmembrane region" description="Helical" evidence="1">
    <location>
        <begin position="247"/>
        <end position="269"/>
    </location>
</feature>
<dbReference type="Pfam" id="PF14494">
    <property type="entry name" value="DUF4436"/>
    <property type="match status" value="1"/>
</dbReference>
<dbReference type="OrthoDB" id="8438075at2"/>
<name>L7LBG5_9ACTN</name>
<gene>
    <name evidence="2" type="ORF">GOHSU_29_00540</name>
</gene>
<dbReference type="eggNOG" id="ENOG5032X2I">
    <property type="taxonomic scope" value="Bacteria"/>
</dbReference>
<dbReference type="Proteomes" id="UP000053405">
    <property type="component" value="Unassembled WGS sequence"/>
</dbReference>
<evidence type="ECO:0000313" key="3">
    <source>
        <dbReference type="Proteomes" id="UP000053405"/>
    </source>
</evidence>
<comment type="caution">
    <text evidence="2">The sequence shown here is derived from an EMBL/GenBank/DDBJ whole genome shotgun (WGS) entry which is preliminary data.</text>
</comment>
<keyword evidence="3" id="KW-1185">Reference proteome</keyword>
<organism evidence="2 3">
    <name type="scientific">Gordonia hirsuta DSM 44140 = NBRC 16056</name>
    <dbReference type="NCBI Taxonomy" id="1121927"/>
    <lineage>
        <taxon>Bacteria</taxon>
        <taxon>Bacillati</taxon>
        <taxon>Actinomycetota</taxon>
        <taxon>Actinomycetes</taxon>
        <taxon>Mycobacteriales</taxon>
        <taxon>Gordoniaceae</taxon>
        <taxon>Gordonia</taxon>
    </lineage>
</organism>
<dbReference type="AlphaFoldDB" id="L7LBG5"/>